<dbReference type="InterPro" id="IPR052550">
    <property type="entry name" value="Pyrimidine_5'-ntase_YjjG"/>
</dbReference>
<evidence type="ECO:0000313" key="1">
    <source>
        <dbReference type="EMBL" id="ANQ15106.1"/>
    </source>
</evidence>
<keyword evidence="1" id="KW-0378">Hydrolase</keyword>
<dbReference type="SUPFAM" id="SSF56784">
    <property type="entry name" value="HAD-like"/>
    <property type="match status" value="1"/>
</dbReference>
<sequence length="156" mass="17450">MIYLFDWGNTLMVDFPHAKGKMCDWNTVEAIPQAKEVLAALSQNHQIYIATSASDSVMEDVQRAFQRVDLDQYINGYFCFANVGIKKNRAEFYQAVAKILGAKEKELTMIGDIPTKDIYPAIEAGLNAIWFNAAGDPAPGQPIEQQIRFLSELVSD</sequence>
<keyword evidence="2" id="KW-1185">Reference proteome</keyword>
<name>A0AAN0Y6V5_VIBNA</name>
<dbReference type="EMBL" id="CP016346">
    <property type="protein sequence ID" value="ANQ15106.1"/>
    <property type="molecule type" value="Genomic_DNA"/>
</dbReference>
<evidence type="ECO:0000313" key="2">
    <source>
        <dbReference type="Proteomes" id="UP000092741"/>
    </source>
</evidence>
<reference evidence="1 2" key="1">
    <citation type="submission" date="2016-07" db="EMBL/GenBank/DDBJ databases">
        <title>Developing Vibrio natriegens as a novel, fast-growing host for biotechnology.</title>
        <authorList>
            <person name="Weinstock M.T."/>
            <person name="Hesek E.D."/>
            <person name="Wilson C.M."/>
            <person name="Gibson D.G."/>
        </authorList>
    </citation>
    <scope>NUCLEOTIDE SEQUENCE [LARGE SCALE GENOMIC DNA]</scope>
    <source>
        <strain evidence="1 2">ATCC 14048</strain>
    </source>
</reference>
<organism evidence="1 2">
    <name type="scientific">Vibrio natriegens NBRC 15636 = ATCC 14048 = DSM 759</name>
    <dbReference type="NCBI Taxonomy" id="1219067"/>
    <lineage>
        <taxon>Bacteria</taxon>
        <taxon>Pseudomonadati</taxon>
        <taxon>Pseudomonadota</taxon>
        <taxon>Gammaproteobacteria</taxon>
        <taxon>Vibrionales</taxon>
        <taxon>Vibrionaceae</taxon>
        <taxon>Vibrio</taxon>
    </lineage>
</organism>
<dbReference type="PANTHER" id="PTHR47478">
    <property type="match status" value="1"/>
</dbReference>
<gene>
    <name evidence="1" type="ORF">BA890_20495</name>
</gene>
<dbReference type="Pfam" id="PF00702">
    <property type="entry name" value="Hydrolase"/>
    <property type="match status" value="1"/>
</dbReference>
<dbReference type="GeneID" id="70914460"/>
<dbReference type="AlphaFoldDB" id="A0AAN0Y6V5"/>
<dbReference type="GO" id="GO:0016787">
    <property type="term" value="F:hydrolase activity"/>
    <property type="evidence" value="ECO:0007669"/>
    <property type="project" value="UniProtKB-KW"/>
</dbReference>
<accession>A0AAN0Y6V5</accession>
<dbReference type="Proteomes" id="UP000092741">
    <property type="component" value="Chromosome 2"/>
</dbReference>
<dbReference type="KEGG" id="vna:PN96_16650"/>
<dbReference type="PANTHER" id="PTHR47478:SF1">
    <property type="entry name" value="PYRIMIDINE 5'-NUCLEOTIDASE YJJG"/>
    <property type="match status" value="1"/>
</dbReference>
<proteinExistence type="predicted"/>
<dbReference type="Gene3D" id="3.40.50.1000">
    <property type="entry name" value="HAD superfamily/HAD-like"/>
    <property type="match status" value="1"/>
</dbReference>
<dbReference type="RefSeq" id="WP_020335105.1">
    <property type="nucleotide sequence ID" value="NZ_ATFJ01000033.1"/>
</dbReference>
<dbReference type="InterPro" id="IPR036412">
    <property type="entry name" value="HAD-like_sf"/>
</dbReference>
<protein>
    <submittedName>
        <fullName evidence="1">Hydrolase</fullName>
    </submittedName>
</protein>
<dbReference type="InterPro" id="IPR023214">
    <property type="entry name" value="HAD_sf"/>
</dbReference>